<dbReference type="SMART" id="SM00346">
    <property type="entry name" value="HTH_ICLR"/>
    <property type="match status" value="1"/>
</dbReference>
<dbReference type="EMBL" id="CP045121">
    <property type="protein sequence ID" value="QIN78495.1"/>
    <property type="molecule type" value="Genomic_DNA"/>
</dbReference>
<dbReference type="InterPro" id="IPR029016">
    <property type="entry name" value="GAF-like_dom_sf"/>
</dbReference>
<feature type="domain" description="HTH iclR-type" evidence="4">
    <location>
        <begin position="1"/>
        <end position="64"/>
    </location>
</feature>
<dbReference type="InterPro" id="IPR036388">
    <property type="entry name" value="WH-like_DNA-bd_sf"/>
</dbReference>
<dbReference type="AlphaFoldDB" id="A0A6G8PWE3"/>
<dbReference type="GO" id="GO:0003677">
    <property type="term" value="F:DNA binding"/>
    <property type="evidence" value="ECO:0007669"/>
    <property type="project" value="UniProtKB-KW"/>
</dbReference>
<evidence type="ECO:0000313" key="6">
    <source>
        <dbReference type="EMBL" id="QIN78495.1"/>
    </source>
</evidence>
<dbReference type="Proteomes" id="UP000502706">
    <property type="component" value="Chromosome"/>
</dbReference>
<name>A0A6G8PWE3_9ACTN</name>
<keyword evidence="2" id="KW-0238">DNA-binding</keyword>
<evidence type="ECO:0000256" key="2">
    <source>
        <dbReference type="ARBA" id="ARBA00023125"/>
    </source>
</evidence>
<evidence type="ECO:0000313" key="7">
    <source>
        <dbReference type="Proteomes" id="UP000502706"/>
    </source>
</evidence>
<dbReference type="GO" id="GO:0003700">
    <property type="term" value="F:DNA-binding transcription factor activity"/>
    <property type="evidence" value="ECO:0007669"/>
    <property type="project" value="TreeGrafter"/>
</dbReference>
<organism evidence="6 7">
    <name type="scientific">Rubrobacter marinus</name>
    <dbReference type="NCBI Taxonomy" id="2653852"/>
    <lineage>
        <taxon>Bacteria</taxon>
        <taxon>Bacillati</taxon>
        <taxon>Actinomycetota</taxon>
        <taxon>Rubrobacteria</taxon>
        <taxon>Rubrobacterales</taxon>
        <taxon>Rubrobacteraceae</taxon>
        <taxon>Rubrobacter</taxon>
    </lineage>
</organism>
<keyword evidence="3" id="KW-0804">Transcription</keyword>
<dbReference type="InterPro" id="IPR036390">
    <property type="entry name" value="WH_DNA-bd_sf"/>
</dbReference>
<accession>A0A6G8PWE3</accession>
<dbReference type="PANTHER" id="PTHR30136">
    <property type="entry name" value="HELIX-TURN-HELIX TRANSCRIPTIONAL REGULATOR, ICLR FAMILY"/>
    <property type="match status" value="1"/>
</dbReference>
<dbReference type="SUPFAM" id="SSF55781">
    <property type="entry name" value="GAF domain-like"/>
    <property type="match status" value="1"/>
</dbReference>
<feature type="domain" description="IclR-ED" evidence="5">
    <location>
        <begin position="65"/>
        <end position="252"/>
    </location>
</feature>
<dbReference type="KEGG" id="rmar:GBA65_08150"/>
<dbReference type="GO" id="GO:0045892">
    <property type="term" value="P:negative regulation of DNA-templated transcription"/>
    <property type="evidence" value="ECO:0007669"/>
    <property type="project" value="TreeGrafter"/>
</dbReference>
<dbReference type="PROSITE" id="PS51078">
    <property type="entry name" value="ICLR_ED"/>
    <property type="match status" value="1"/>
</dbReference>
<evidence type="ECO:0000256" key="3">
    <source>
        <dbReference type="ARBA" id="ARBA00023163"/>
    </source>
</evidence>
<dbReference type="Gene3D" id="3.30.450.40">
    <property type="match status" value="1"/>
</dbReference>
<dbReference type="Pfam" id="PF01614">
    <property type="entry name" value="IclR_C"/>
    <property type="match status" value="1"/>
</dbReference>
<reference evidence="6 7" key="1">
    <citation type="submission" date="2019-10" db="EMBL/GenBank/DDBJ databases">
        <title>Rubrobacter sp nov SCSIO 52915 isolated from a deep-sea sediment in the South China Sea.</title>
        <authorList>
            <person name="Chen R.W."/>
        </authorList>
    </citation>
    <scope>NUCLEOTIDE SEQUENCE [LARGE SCALE GENOMIC DNA]</scope>
    <source>
        <strain evidence="6 7">SCSIO 52915</strain>
    </source>
</reference>
<dbReference type="Gene3D" id="1.10.10.10">
    <property type="entry name" value="Winged helix-like DNA-binding domain superfamily/Winged helix DNA-binding domain"/>
    <property type="match status" value="1"/>
</dbReference>
<keyword evidence="1" id="KW-0805">Transcription regulation</keyword>
<evidence type="ECO:0000256" key="1">
    <source>
        <dbReference type="ARBA" id="ARBA00023015"/>
    </source>
</evidence>
<gene>
    <name evidence="6" type="ORF">GBA65_08150</name>
</gene>
<dbReference type="PANTHER" id="PTHR30136:SF24">
    <property type="entry name" value="HTH-TYPE TRANSCRIPTIONAL REPRESSOR ALLR"/>
    <property type="match status" value="1"/>
</dbReference>
<dbReference type="InterPro" id="IPR050707">
    <property type="entry name" value="HTH_MetabolicPath_Reg"/>
</dbReference>
<proteinExistence type="predicted"/>
<protein>
    <submittedName>
        <fullName evidence="6">Helix-turn-helix domain-containing protein</fullName>
    </submittedName>
</protein>
<dbReference type="InterPro" id="IPR005471">
    <property type="entry name" value="Tscrpt_reg_IclR_N"/>
</dbReference>
<dbReference type="PROSITE" id="PS51077">
    <property type="entry name" value="HTH_ICLR"/>
    <property type="match status" value="1"/>
</dbReference>
<dbReference type="InterPro" id="IPR014757">
    <property type="entry name" value="Tscrpt_reg_IclR_C"/>
</dbReference>
<evidence type="ECO:0000259" key="5">
    <source>
        <dbReference type="PROSITE" id="PS51078"/>
    </source>
</evidence>
<dbReference type="SUPFAM" id="SSF46785">
    <property type="entry name" value="Winged helix' DNA-binding domain"/>
    <property type="match status" value="1"/>
</dbReference>
<keyword evidence="7" id="KW-1185">Reference proteome</keyword>
<sequence>MQGIQRQVALLDAISDAHEAGASITELCLATGLAKSTAHRILEGLQEYALVVQEEDSKRWRLGPRAAFWAGKYLEGPTSLAPLRGFVRQLSRETQFFSYMTVLDHGELVCVAVERPERKAQFYVQLGSRIPVLSAAGARAILAYEPEESVRPLVKRAVAEDPRTLVETVTVASYLDELAETRRRGYATCMEELEVGVSAVGAAVFNARSRPVASLTVVAPTPGLLEGWDETVKTLRVVVDEASATVGAATLRRG</sequence>
<dbReference type="Pfam" id="PF09339">
    <property type="entry name" value="HTH_IclR"/>
    <property type="match status" value="1"/>
</dbReference>
<evidence type="ECO:0000259" key="4">
    <source>
        <dbReference type="PROSITE" id="PS51077"/>
    </source>
</evidence>